<dbReference type="InterPro" id="IPR014756">
    <property type="entry name" value="Ig_E-set"/>
</dbReference>
<comment type="subcellular location">
    <subcellularLocation>
        <location evidence="1">Cytoplasm</location>
    </subcellularLocation>
</comment>
<dbReference type="EMBL" id="CAKKNE010000002">
    <property type="protein sequence ID" value="CAH0369572.1"/>
    <property type="molecule type" value="Genomic_DNA"/>
</dbReference>
<dbReference type="GO" id="GO:0005829">
    <property type="term" value="C:cytosol"/>
    <property type="evidence" value="ECO:0007669"/>
    <property type="project" value="TreeGrafter"/>
</dbReference>
<evidence type="ECO:0000256" key="4">
    <source>
        <dbReference type="ARBA" id="ARBA00022490"/>
    </source>
</evidence>
<dbReference type="Pfam" id="PF02115">
    <property type="entry name" value="Rho_GDI"/>
    <property type="match status" value="1"/>
</dbReference>
<dbReference type="PANTHER" id="PTHR10980:SF3">
    <property type="entry name" value="LD16419P"/>
    <property type="match status" value="1"/>
</dbReference>
<evidence type="ECO:0000313" key="6">
    <source>
        <dbReference type="EMBL" id="CAH0369572.1"/>
    </source>
</evidence>
<dbReference type="SUPFAM" id="SSF81296">
    <property type="entry name" value="E set domains"/>
    <property type="match status" value="1"/>
</dbReference>
<dbReference type="GO" id="GO:0005094">
    <property type="term" value="F:Rho GDP-dissociation inhibitor activity"/>
    <property type="evidence" value="ECO:0007669"/>
    <property type="project" value="InterPro"/>
</dbReference>
<dbReference type="InterPro" id="IPR000406">
    <property type="entry name" value="Rho_GDI"/>
</dbReference>
<keyword evidence="3" id="KW-0343">GTPase activation</keyword>
<comment type="caution">
    <text evidence="6">The sequence shown here is derived from an EMBL/GenBank/DDBJ whole genome shotgun (WGS) entry which is preliminary data.</text>
</comment>
<evidence type="ECO:0000313" key="7">
    <source>
        <dbReference type="Proteomes" id="UP000789595"/>
    </source>
</evidence>
<evidence type="ECO:0000256" key="2">
    <source>
        <dbReference type="ARBA" id="ARBA00009758"/>
    </source>
</evidence>
<dbReference type="Proteomes" id="UP000789595">
    <property type="component" value="Unassembled WGS sequence"/>
</dbReference>
<reference evidence="6" key="1">
    <citation type="submission" date="2021-11" db="EMBL/GenBank/DDBJ databases">
        <authorList>
            <consortium name="Genoscope - CEA"/>
            <person name="William W."/>
        </authorList>
    </citation>
    <scope>NUCLEOTIDE SEQUENCE</scope>
</reference>
<protein>
    <recommendedName>
        <fullName evidence="8">Rho GDP-dissociation inhibitor</fullName>
    </recommendedName>
</protein>
<evidence type="ECO:0000256" key="1">
    <source>
        <dbReference type="ARBA" id="ARBA00004496"/>
    </source>
</evidence>
<dbReference type="Gene3D" id="2.70.50.30">
    <property type="entry name" value="Coagulation Factor XIII, subunit A, domain 1"/>
    <property type="match status" value="1"/>
</dbReference>
<name>A0A8J2SLU9_9STRA</name>
<dbReference type="GO" id="GO:0005096">
    <property type="term" value="F:GTPase activator activity"/>
    <property type="evidence" value="ECO:0007669"/>
    <property type="project" value="UniProtKB-KW"/>
</dbReference>
<dbReference type="PANTHER" id="PTHR10980">
    <property type="entry name" value="RHO GDP-DISSOCIATION INHIBITOR"/>
    <property type="match status" value="1"/>
</dbReference>
<gene>
    <name evidence="6" type="ORF">PECAL_2P26990</name>
</gene>
<sequence>MAELDATAARNQPYAPRGTNDVDAILKQDDADESLQRYKAQLLGAAAQGDRGDASDPQKPLVVTEFRVVFNSPAPDQVFHLDTRAGKDHLKKTGVAVKEGSEYKFRLSFRVQHEILPGLKYVNRLKRMGMKTAADELVIGSYAPQTEPHSFEFPRYDWLEAPKGMMYRGAYTASDRFVDGDGRTHLEYDYPVKVTK</sequence>
<organism evidence="6 7">
    <name type="scientific">Pelagomonas calceolata</name>
    <dbReference type="NCBI Taxonomy" id="35677"/>
    <lineage>
        <taxon>Eukaryota</taxon>
        <taxon>Sar</taxon>
        <taxon>Stramenopiles</taxon>
        <taxon>Ochrophyta</taxon>
        <taxon>Pelagophyceae</taxon>
        <taxon>Pelagomonadales</taxon>
        <taxon>Pelagomonadaceae</taxon>
        <taxon>Pelagomonas</taxon>
    </lineage>
</organism>
<dbReference type="InterPro" id="IPR024792">
    <property type="entry name" value="RhoGDI_dom_sf"/>
</dbReference>
<feature type="region of interest" description="Disordered" evidence="5">
    <location>
        <begin position="1"/>
        <end position="22"/>
    </location>
</feature>
<evidence type="ECO:0008006" key="8">
    <source>
        <dbReference type="Google" id="ProtNLM"/>
    </source>
</evidence>
<evidence type="ECO:0000256" key="3">
    <source>
        <dbReference type="ARBA" id="ARBA00022468"/>
    </source>
</evidence>
<dbReference type="GO" id="GO:0016020">
    <property type="term" value="C:membrane"/>
    <property type="evidence" value="ECO:0007669"/>
    <property type="project" value="TreeGrafter"/>
</dbReference>
<accession>A0A8J2SLU9</accession>
<dbReference type="OrthoDB" id="1683373at2759"/>
<comment type="similarity">
    <text evidence="2">Belongs to the Rho GDI family.</text>
</comment>
<dbReference type="AlphaFoldDB" id="A0A8J2SLU9"/>
<keyword evidence="7" id="KW-1185">Reference proteome</keyword>
<proteinExistence type="inferred from homology"/>
<dbReference type="GO" id="GO:0007266">
    <property type="term" value="P:Rho protein signal transduction"/>
    <property type="evidence" value="ECO:0007669"/>
    <property type="project" value="InterPro"/>
</dbReference>
<evidence type="ECO:0000256" key="5">
    <source>
        <dbReference type="SAM" id="MobiDB-lite"/>
    </source>
</evidence>
<keyword evidence="4" id="KW-0963">Cytoplasm</keyword>
<dbReference type="FunFam" id="2.70.50.30:FF:000004">
    <property type="entry name" value="Rho GDP-dissociation inhibitor 1"/>
    <property type="match status" value="1"/>
</dbReference>